<protein>
    <submittedName>
        <fullName evidence="2">Uncharacterized protein</fullName>
    </submittedName>
</protein>
<name>A0AAV4Q0K9_9ARAC</name>
<dbReference type="EMBL" id="BPLQ01003590">
    <property type="protein sequence ID" value="GIY01565.1"/>
    <property type="molecule type" value="Genomic_DNA"/>
</dbReference>
<keyword evidence="3" id="KW-1185">Reference proteome</keyword>
<sequence>MGLSGGGRKRALRKTGTHRQKQHGPRDGLHSRFSCSRVSDAASDDGTARPPPPPPAPRFLWGQPSTVIVRVFLPTPLPFPLRFCFPPSSITALSFEKKRGPVLRVRRLRFQTRTDERFEPFRMIRSLRMDL</sequence>
<comment type="caution">
    <text evidence="2">The sequence shown here is derived from an EMBL/GenBank/DDBJ whole genome shotgun (WGS) entry which is preliminary data.</text>
</comment>
<evidence type="ECO:0000313" key="2">
    <source>
        <dbReference type="EMBL" id="GIY01565.1"/>
    </source>
</evidence>
<feature type="region of interest" description="Disordered" evidence="1">
    <location>
        <begin position="1"/>
        <end position="60"/>
    </location>
</feature>
<dbReference type="AlphaFoldDB" id="A0AAV4Q0K9"/>
<gene>
    <name evidence="2" type="ORF">CDAR_457051</name>
</gene>
<accession>A0AAV4Q0K9</accession>
<feature type="compositionally biased region" description="Basic residues" evidence="1">
    <location>
        <begin position="7"/>
        <end position="23"/>
    </location>
</feature>
<evidence type="ECO:0000256" key="1">
    <source>
        <dbReference type="SAM" id="MobiDB-lite"/>
    </source>
</evidence>
<evidence type="ECO:0000313" key="3">
    <source>
        <dbReference type="Proteomes" id="UP001054837"/>
    </source>
</evidence>
<reference evidence="2 3" key="1">
    <citation type="submission" date="2021-06" db="EMBL/GenBank/DDBJ databases">
        <title>Caerostris darwini draft genome.</title>
        <authorList>
            <person name="Kono N."/>
            <person name="Arakawa K."/>
        </authorList>
    </citation>
    <scope>NUCLEOTIDE SEQUENCE [LARGE SCALE GENOMIC DNA]</scope>
</reference>
<proteinExistence type="predicted"/>
<dbReference type="Proteomes" id="UP001054837">
    <property type="component" value="Unassembled WGS sequence"/>
</dbReference>
<organism evidence="2 3">
    <name type="scientific">Caerostris darwini</name>
    <dbReference type="NCBI Taxonomy" id="1538125"/>
    <lineage>
        <taxon>Eukaryota</taxon>
        <taxon>Metazoa</taxon>
        <taxon>Ecdysozoa</taxon>
        <taxon>Arthropoda</taxon>
        <taxon>Chelicerata</taxon>
        <taxon>Arachnida</taxon>
        <taxon>Araneae</taxon>
        <taxon>Araneomorphae</taxon>
        <taxon>Entelegynae</taxon>
        <taxon>Araneoidea</taxon>
        <taxon>Araneidae</taxon>
        <taxon>Caerostris</taxon>
    </lineage>
</organism>